<dbReference type="InterPro" id="IPR005828">
    <property type="entry name" value="MFS_sugar_transport-like"/>
</dbReference>
<evidence type="ECO:0000256" key="2">
    <source>
        <dbReference type="ARBA" id="ARBA00010992"/>
    </source>
</evidence>
<evidence type="ECO:0000256" key="1">
    <source>
        <dbReference type="ARBA" id="ARBA00004141"/>
    </source>
</evidence>
<dbReference type="Pfam" id="PF00083">
    <property type="entry name" value="Sugar_tr"/>
    <property type="match status" value="1"/>
</dbReference>
<sequence>MLLNTKTLSFCSCYRSLAEDEYFRAKVPVQQAALQLTSCNGLMVAVAVVVVNSMWTLGYDSMMMNGLNILPSYTDYFTLTTATIGLNNAAAWIGNFLSCFVMQWFSDRFGRKNIIFIAAIVCFVGIIIQTAAQNVAMFVVGRIIVGFGAELTSAAAPALLGKTLPAAQRGPILGLFFSCFKAGGLLASTITYGTQFIESTWDWRLPSILQCLPSALCVALLPFVPESPRWLVANGRHEEGLEILRIFEGAERAEELKSEMEAVIETESFGITTELMGNFVISYYFGTMLNLAGITNSTTQLRVNVILSCWCLFTSLVGSLLVDKLGRRVQAMGSITFCISMLFLFGGLASKYGTGSIDNSGIYGTIAALFLFQGSYAFAITPLTSLYPTEIFPYHVRRTGVALFQFADTGFGLMASFTMVYAMKNLGWKFYMVNGAYDFVFLACVYFFWVETKGVDLEEIAVGFKDLGIITIEGEQRTAVIEEGTHFN</sequence>
<feature type="transmembrane region" description="Helical" evidence="7">
    <location>
        <begin position="401"/>
        <end position="422"/>
    </location>
</feature>
<feature type="transmembrane region" description="Helical" evidence="7">
    <location>
        <begin position="301"/>
        <end position="322"/>
    </location>
</feature>
<protein>
    <submittedName>
        <fullName evidence="9">Hexose transporter</fullName>
    </submittedName>
</protein>
<dbReference type="Proteomes" id="UP000053095">
    <property type="component" value="Unassembled WGS sequence"/>
</dbReference>
<proteinExistence type="inferred from homology"/>
<feature type="transmembrane region" description="Helical" evidence="7">
    <location>
        <begin position="361"/>
        <end position="380"/>
    </location>
</feature>
<dbReference type="SUPFAM" id="SSF103473">
    <property type="entry name" value="MFS general substrate transporter"/>
    <property type="match status" value="1"/>
</dbReference>
<name>A0A0B8N0U5_TALPI</name>
<reference evidence="10" key="1">
    <citation type="journal article" date="2015" name="Genome Announc.">
        <title>Draft genome sequence of Talaromyces cellulolyticus strain Y-94, a source of lignocellulosic biomass-degrading enzymes.</title>
        <authorList>
            <person name="Fujii T."/>
            <person name="Koike H."/>
            <person name="Sawayama S."/>
            <person name="Yano S."/>
            <person name="Inoue H."/>
        </authorList>
    </citation>
    <scope>NUCLEOTIDE SEQUENCE [LARGE SCALE GENOMIC DNA]</scope>
    <source>
        <strain evidence="10">Y-94</strain>
    </source>
</reference>
<dbReference type="PANTHER" id="PTHR48022:SF31">
    <property type="entry name" value="HEXOSE TRANSPORTER"/>
    <property type="match status" value="1"/>
</dbReference>
<feature type="transmembrane region" description="Helical" evidence="7">
    <location>
        <begin position="329"/>
        <end position="349"/>
    </location>
</feature>
<dbReference type="GO" id="GO:0016020">
    <property type="term" value="C:membrane"/>
    <property type="evidence" value="ECO:0007669"/>
    <property type="project" value="UniProtKB-SubCell"/>
</dbReference>
<feature type="transmembrane region" description="Helical" evidence="7">
    <location>
        <begin position="138"/>
        <end position="160"/>
    </location>
</feature>
<dbReference type="PROSITE" id="PS50850">
    <property type="entry name" value="MFS"/>
    <property type="match status" value="1"/>
</dbReference>
<dbReference type="InterPro" id="IPR050360">
    <property type="entry name" value="MFS_Sugar_Transporters"/>
</dbReference>
<evidence type="ECO:0000313" key="9">
    <source>
        <dbReference type="EMBL" id="GAM37312.1"/>
    </source>
</evidence>
<comment type="subcellular location">
    <subcellularLocation>
        <location evidence="1">Membrane</location>
        <topology evidence="1">Multi-pass membrane protein</topology>
    </subcellularLocation>
</comment>
<dbReference type="InterPro" id="IPR005829">
    <property type="entry name" value="Sugar_transporter_CS"/>
</dbReference>
<dbReference type="GO" id="GO:0005351">
    <property type="term" value="F:carbohydrate:proton symporter activity"/>
    <property type="evidence" value="ECO:0007669"/>
    <property type="project" value="TreeGrafter"/>
</dbReference>
<dbReference type="PANTHER" id="PTHR48022">
    <property type="entry name" value="PLASTIDIC GLUCOSE TRANSPORTER 4"/>
    <property type="match status" value="1"/>
</dbReference>
<keyword evidence="6 7" id="KW-0472">Membrane</keyword>
<dbReference type="InterPro" id="IPR036259">
    <property type="entry name" value="MFS_trans_sf"/>
</dbReference>
<feature type="transmembrane region" description="Helical" evidence="7">
    <location>
        <begin position="428"/>
        <end position="449"/>
    </location>
</feature>
<gene>
    <name evidence="9" type="ORF">TCE0_023f07136</name>
</gene>
<organism evidence="9 10">
    <name type="scientific">Talaromyces pinophilus</name>
    <name type="common">Penicillium pinophilum</name>
    <dbReference type="NCBI Taxonomy" id="128442"/>
    <lineage>
        <taxon>Eukaryota</taxon>
        <taxon>Fungi</taxon>
        <taxon>Dikarya</taxon>
        <taxon>Ascomycota</taxon>
        <taxon>Pezizomycotina</taxon>
        <taxon>Eurotiomycetes</taxon>
        <taxon>Eurotiomycetidae</taxon>
        <taxon>Eurotiales</taxon>
        <taxon>Trichocomaceae</taxon>
        <taxon>Talaromyces</taxon>
        <taxon>Talaromyces sect. Talaromyces</taxon>
    </lineage>
</organism>
<evidence type="ECO:0000256" key="4">
    <source>
        <dbReference type="ARBA" id="ARBA00022692"/>
    </source>
</evidence>
<feature type="transmembrane region" description="Helical" evidence="7">
    <location>
        <begin position="32"/>
        <end position="56"/>
    </location>
</feature>
<accession>A0A0B8N0U5</accession>
<feature type="transmembrane region" description="Helical" evidence="7">
    <location>
        <begin position="114"/>
        <end position="132"/>
    </location>
</feature>
<evidence type="ECO:0000256" key="7">
    <source>
        <dbReference type="SAM" id="Phobius"/>
    </source>
</evidence>
<keyword evidence="4 7" id="KW-0812">Transmembrane</keyword>
<feature type="domain" description="Major facilitator superfamily (MFS) profile" evidence="8">
    <location>
        <begin position="46"/>
        <end position="453"/>
    </location>
</feature>
<dbReference type="InterPro" id="IPR020846">
    <property type="entry name" value="MFS_dom"/>
</dbReference>
<evidence type="ECO:0000256" key="3">
    <source>
        <dbReference type="ARBA" id="ARBA00022448"/>
    </source>
</evidence>
<keyword evidence="5 7" id="KW-1133">Transmembrane helix</keyword>
<evidence type="ECO:0000256" key="5">
    <source>
        <dbReference type="ARBA" id="ARBA00022989"/>
    </source>
</evidence>
<keyword evidence="10" id="KW-1185">Reference proteome</keyword>
<evidence type="ECO:0000259" key="8">
    <source>
        <dbReference type="PROSITE" id="PS50850"/>
    </source>
</evidence>
<keyword evidence="3" id="KW-0813">Transport</keyword>
<dbReference type="PRINTS" id="PR00171">
    <property type="entry name" value="SUGRTRNSPORT"/>
</dbReference>
<dbReference type="EMBL" id="DF933819">
    <property type="protein sequence ID" value="GAM37312.1"/>
    <property type="molecule type" value="Genomic_DNA"/>
</dbReference>
<feature type="transmembrane region" description="Helical" evidence="7">
    <location>
        <begin position="275"/>
        <end position="295"/>
    </location>
</feature>
<feature type="transmembrane region" description="Helical" evidence="7">
    <location>
        <begin position="172"/>
        <end position="193"/>
    </location>
</feature>
<dbReference type="Gene3D" id="1.20.1250.20">
    <property type="entry name" value="MFS general substrate transporter like domains"/>
    <property type="match status" value="2"/>
</dbReference>
<comment type="similarity">
    <text evidence="2">Belongs to the major facilitator superfamily. Sugar transporter (TC 2.A.1.1) family.</text>
</comment>
<evidence type="ECO:0000256" key="6">
    <source>
        <dbReference type="ARBA" id="ARBA00023136"/>
    </source>
</evidence>
<feature type="transmembrane region" description="Helical" evidence="7">
    <location>
        <begin position="76"/>
        <end position="102"/>
    </location>
</feature>
<dbReference type="InterPro" id="IPR003663">
    <property type="entry name" value="Sugar/inositol_transpt"/>
</dbReference>
<evidence type="ECO:0000313" key="10">
    <source>
        <dbReference type="Proteomes" id="UP000053095"/>
    </source>
</evidence>
<dbReference type="PROSITE" id="PS00216">
    <property type="entry name" value="SUGAR_TRANSPORT_1"/>
    <property type="match status" value="1"/>
</dbReference>
<dbReference type="AlphaFoldDB" id="A0A0B8N0U5"/>